<dbReference type="InterPro" id="IPR032466">
    <property type="entry name" value="Metal_Hydrolase"/>
</dbReference>
<protein>
    <recommendedName>
        <fullName evidence="2">Amidohydrolase-related domain-containing protein</fullName>
    </recommendedName>
</protein>
<name>A0A382CHY9_9ZZZZ</name>
<dbReference type="EMBL" id="UINC01034615">
    <property type="protein sequence ID" value="SVB25736.1"/>
    <property type="molecule type" value="Genomic_DNA"/>
</dbReference>
<dbReference type="InterPro" id="IPR052350">
    <property type="entry name" value="Metallo-dep_Lactonases"/>
</dbReference>
<proteinExistence type="predicted"/>
<sequence length="95" mass="10747">VPDFSAVDTHLHLWQVDRFDYPWLNDIPPLNRSFLLKDFHQHSEEVDISYMVFVQCDTIASQGLDEASWIASLADVDTRIKGIVAFAPIEDGTGV</sequence>
<dbReference type="PANTHER" id="PTHR43569">
    <property type="entry name" value="AMIDOHYDROLASE"/>
    <property type="match status" value="1"/>
</dbReference>
<accession>A0A382CHY9</accession>
<feature type="non-terminal residue" evidence="1">
    <location>
        <position position="95"/>
    </location>
</feature>
<dbReference type="AlphaFoldDB" id="A0A382CHY9"/>
<evidence type="ECO:0000313" key="1">
    <source>
        <dbReference type="EMBL" id="SVB25736.1"/>
    </source>
</evidence>
<dbReference type="PANTHER" id="PTHR43569:SF2">
    <property type="entry name" value="AMIDOHYDROLASE-RELATED DOMAIN-CONTAINING PROTEIN"/>
    <property type="match status" value="1"/>
</dbReference>
<organism evidence="1">
    <name type="scientific">marine metagenome</name>
    <dbReference type="NCBI Taxonomy" id="408172"/>
    <lineage>
        <taxon>unclassified sequences</taxon>
        <taxon>metagenomes</taxon>
        <taxon>ecological metagenomes</taxon>
    </lineage>
</organism>
<feature type="non-terminal residue" evidence="1">
    <location>
        <position position="1"/>
    </location>
</feature>
<dbReference type="SUPFAM" id="SSF51556">
    <property type="entry name" value="Metallo-dependent hydrolases"/>
    <property type="match status" value="1"/>
</dbReference>
<dbReference type="Gene3D" id="3.20.20.140">
    <property type="entry name" value="Metal-dependent hydrolases"/>
    <property type="match status" value="1"/>
</dbReference>
<reference evidence="1" key="1">
    <citation type="submission" date="2018-05" db="EMBL/GenBank/DDBJ databases">
        <authorList>
            <person name="Lanie J.A."/>
            <person name="Ng W.-L."/>
            <person name="Kazmierczak K.M."/>
            <person name="Andrzejewski T.M."/>
            <person name="Davidsen T.M."/>
            <person name="Wayne K.J."/>
            <person name="Tettelin H."/>
            <person name="Glass J.I."/>
            <person name="Rusch D."/>
            <person name="Podicherti R."/>
            <person name="Tsui H.-C.T."/>
            <person name="Winkler M.E."/>
        </authorList>
    </citation>
    <scope>NUCLEOTIDE SEQUENCE</scope>
</reference>
<evidence type="ECO:0008006" key="2">
    <source>
        <dbReference type="Google" id="ProtNLM"/>
    </source>
</evidence>
<gene>
    <name evidence="1" type="ORF">METZ01_LOCUS178590</name>
</gene>